<evidence type="ECO:0000259" key="1">
    <source>
        <dbReference type="SMART" id="SM00974"/>
    </source>
</evidence>
<name>A0A6J5LTC4_9CAUD</name>
<feature type="domain" description="Bacteriophage T5 Orf172 DNA-binding" evidence="1">
    <location>
        <begin position="11"/>
        <end position="84"/>
    </location>
</feature>
<dbReference type="SMART" id="SM00974">
    <property type="entry name" value="T5orf172"/>
    <property type="match status" value="1"/>
</dbReference>
<keyword evidence="2" id="KW-0238">DNA-binding</keyword>
<dbReference type="Pfam" id="PF13455">
    <property type="entry name" value="MUG113"/>
    <property type="match status" value="1"/>
</dbReference>
<proteinExistence type="predicted"/>
<dbReference type="InterPro" id="IPR018306">
    <property type="entry name" value="Phage_T5_Orf172_DNA-bd"/>
</dbReference>
<reference evidence="2" key="1">
    <citation type="submission" date="2020-04" db="EMBL/GenBank/DDBJ databases">
        <authorList>
            <person name="Chiriac C."/>
            <person name="Salcher M."/>
            <person name="Ghai R."/>
            <person name="Kavagutti S V."/>
        </authorList>
    </citation>
    <scope>NUCLEOTIDE SEQUENCE</scope>
</reference>
<accession>A0A6J5LTC4</accession>
<sequence length="150" mass="17322">MSVVYFIGPVERRYGIVKIGMTRAGVLNRLSALQTGSPMPLCIYAFVEDEGRLERALHETFASLREHGEWFRLEYKLLELVEHLAGVTYGDRPASRSELWDGLFNIVCTDEVPLRWEDEEDAYLFSADAGHMSMYTHDIAWAEYQRDARK</sequence>
<protein>
    <submittedName>
        <fullName evidence="2">Bacteriophage T5, Orf172 DNA-binding</fullName>
    </submittedName>
</protein>
<organism evidence="2">
    <name type="scientific">uncultured Caudovirales phage</name>
    <dbReference type="NCBI Taxonomy" id="2100421"/>
    <lineage>
        <taxon>Viruses</taxon>
        <taxon>Duplodnaviria</taxon>
        <taxon>Heunggongvirae</taxon>
        <taxon>Uroviricota</taxon>
        <taxon>Caudoviricetes</taxon>
        <taxon>Peduoviridae</taxon>
        <taxon>Maltschvirus</taxon>
        <taxon>Maltschvirus maltsch</taxon>
    </lineage>
</organism>
<dbReference type="EMBL" id="LR796336">
    <property type="protein sequence ID" value="CAB4137655.1"/>
    <property type="molecule type" value="Genomic_DNA"/>
</dbReference>
<gene>
    <name evidence="2" type="ORF">UFOVP319_52</name>
</gene>
<evidence type="ECO:0000313" key="2">
    <source>
        <dbReference type="EMBL" id="CAB4137655.1"/>
    </source>
</evidence>
<dbReference type="GO" id="GO:0003677">
    <property type="term" value="F:DNA binding"/>
    <property type="evidence" value="ECO:0007669"/>
    <property type="project" value="UniProtKB-KW"/>
</dbReference>